<dbReference type="InterPro" id="IPR003124">
    <property type="entry name" value="WH2_dom"/>
</dbReference>
<gene>
    <name evidence="2" type="ORF">POTOM_055511</name>
</gene>
<dbReference type="Pfam" id="PF25019">
    <property type="entry name" value="LRR_R13L1-DRL21"/>
    <property type="match status" value="1"/>
</dbReference>
<dbReference type="SMART" id="SM00369">
    <property type="entry name" value="LRR_TYP"/>
    <property type="match status" value="7"/>
</dbReference>
<dbReference type="GO" id="GO:0003779">
    <property type="term" value="F:actin binding"/>
    <property type="evidence" value="ECO:0007669"/>
    <property type="project" value="InterPro"/>
</dbReference>
<feature type="domain" description="WH2" evidence="1">
    <location>
        <begin position="431"/>
        <end position="447"/>
    </location>
</feature>
<proteinExistence type="predicted"/>
<feature type="domain" description="WH2" evidence="1">
    <location>
        <begin position="2486"/>
        <end position="2502"/>
    </location>
</feature>
<feature type="domain" description="WH2" evidence="1">
    <location>
        <begin position="20"/>
        <end position="36"/>
    </location>
</feature>
<evidence type="ECO:0000313" key="2">
    <source>
        <dbReference type="EMBL" id="KAG6742221.1"/>
    </source>
</evidence>
<feature type="domain" description="WH2" evidence="1">
    <location>
        <begin position="1253"/>
        <end position="1269"/>
    </location>
</feature>
<dbReference type="InterPro" id="IPR003591">
    <property type="entry name" value="Leu-rich_rpt_typical-subtyp"/>
</dbReference>
<dbReference type="Proteomes" id="UP000886885">
    <property type="component" value="Chromosome 17D"/>
</dbReference>
<dbReference type="EMBL" id="JAAWWB010000034">
    <property type="protein sequence ID" value="KAG6742221.1"/>
    <property type="molecule type" value="Genomic_DNA"/>
</dbReference>
<sequence length="2999" mass="341832">MPQWCEWIPNVAESEEKASPRLQVLCISEGPKLKKTLPSHLPSLKELTITKCSQFVLSLPRPTTINKMSLKGSLNDHPHMVKLETLTPGGHSLIVQSCYSLDSLLKEMEQLGYFHHMRVSKKTRHLSYARTRSEDLNNPVGPDEVQNLRTILLISKFFVANMNDEEIGDFLGRFQPLRVLSLLHVGKLPNSTGSLKQPCYINLSESSEHRLSETVCTLHNLRIPILRWCRNLVELPTDLMNLTNLYHLDIKGTRLQQMTPQMGKLSKLQTLTDFFVGKQNGSSINEIGELKCLEGKLRTWMLQNVVGAQDASGDNLEGMRDLRKLDLRWSNDLYGSLDERVLHQLKPDMNWILRLSERHCSFLPPLAQLAYLKRLLIEAFDKVESVGCEFYGNCTSTSIAFKSLESLTFERMPQWCEWIPNVAESEEKASPRLQVLCISEGPKLKKTLPSHLPSLKELTITKCSQFVLSLPRPTTINKMSLKGSLNDHPHMVKLETLTPGGHSLIVQSCYSLDSLLKEMEQLGYFHHMRVSKKTRHLSYARTRSEDLNNPVGPDEVQNLRTILLISKFFVANMNDEEIGDFLGRFQPLRVLSLLHVGKLPNSTGSLKQPCYINLSESSEHRLSETVCTLHNLRIPILRWCRNLVELPTDLMNLTNLYHLDIKGTRLQQMTPQMGKLSKLQTLTDFFVGKQNGSSINEIGELKCLEGKLRTWMLQNVVGAQDASGDNLEGMRDLRKLDLRWSNDLYGSLDERVLHQLKPDMNWILRLSERHCSFLPPLAQLAYLKRLLIEAFDKVESVGCEFYGNCTSTSIAFKSLESLTFERMPQWCEWIPNVAESEEKASPRLQVLCISEGPKLKKTLPSHLPSLKELTITKCSQFVLSLPRPTTINKMSLKGSLNDHPHMVKLETLTPGGHSLIVQSCYSLDSLLKEMEQLGYFHHMRVSKKTRHLSYARTRSEDLNNPVGPDEVQNLRTILLISKFFVANMNDEEIGDFLGRFQPLRVLSLLHVGKLPNSTGSLKQPCYINLSESSEHRLSETVCTLHNLRIPILRWCRNLVELPTDLMNLTNLYHLDIKGTRLQQMTPQMGKLSKLQTLTDFFVGKQNGSSINEIGELKCLEGKLRTWMLQNVVGAQDASGDNLEGMRDLRKLDLRWSNDLYGSLDERVLHQLKPDMNWILRLSERHCSFLPPLAQLAYLKRLLIEAFDKVESVGCEFYGNCTSTSIAFKSLESLTFERMPQWCEWIPNVAESEEKASPRLQVLCISEGPKLKKTLPSHLPSLKELTITKCSQFVLSLPRPTTINKMSLKGSLNDHPHMVKLETLTPGGHSLIVQSCYSLDSLLKEMEQLGYFHHMRVSKKTRHLSYARTRSEDLNNPVGPDEVQNLRTILLISKFFVANMNDEEIGDFLGRFQPLRVLSLLHVGKLPNSTGSLKQPCYINLSESSEHRLSETVCTLHNLRIPILRWCRNLVELPTDLMNLTNLYHLDIKGTRLQQMTPQMGKLSKLQTLTDFFVGKQNGSSINEIGELKCLEGKLRTWMLQNVVGAQDASGDNLEGMRDLRKLDLRWSNDLYGSLDERVLHQLKPDMNWILRLSERHCSFLPPLAQLAYLKRLLIEAFDKVESVGCEFYGNCTSTSIAFKSLESLTFERMPQWCEWIPNVAESEEKASPRLQVLCISEGPKLKKTLPSHLPSLKELTITKCSQFVLSLPRPTTINKMSLKGSLNDHPHMVKLETLTPGGHSLIVQSCYSLDSLLKEMEQLGYFHHMRVSKKTRHLSYARTRSEDLNNPVGPDEVQNLRTILLISKFFVANMNDEEIGDFLGRFQPLRVLSLLHVGKLPNSTGSLKQPCYINLSESSEHRLSETVCTLHNLRIPILRWCRNLVELPTDLMNLTNLYHLDIKGTRLQQMTPQMGKLSKLQTLTDFFVGKQNGSSINEIGELKCLEGKLRTWMLQNVVDAQDASGDNLEGMRDLRKLDLRWSNDLYGSLDERVLHQLKPDMNWILRLSERHCSFLPPLAQLAYLKRLLIEAFDKVESVGCEFYGNCTSTSIAFKSLESLTFERMPQWCEWIPNVAESEEKASPRLQVLCISEGPKLKKTLPSHLPSLKELTITKCSQFVLSLPRPTTINKMSLKGSLNDHPHMVKLETLTPGGHSLIVQSCYSLDSLLKEMEQLGYFHHMRVSKKTRHLSYARTRSEDLNNPVGPDEVQNLRTILLISKFFVANMNDEEIGDFLGRFQPLRVLSLLHVGKLPNSTSSLKQPCYINLSESSEHRLSETVCTLHNLRIPILRWCRNLVELPTDLMNLTNLYHLDIKGTRLQQMTPQMGKLSKLQTLTDFFVGKQNGSSINEIGELKCLEGKLRTWMLQNVVGAQDASGDNLEGMRDLRKLDLRWSNDLYGSLDERVLHQLKPDMNWILRLSERHCSFLPPLAQLAYLKRLLIEAFDKVESVGCEFYGNCTSTSIAFKSLESLTFERMPQWCEWIPNVAESEEKASPRLQVLCISEGPKLKKTLPSHLPSLKELTITKCSQFVLSLPRPTTINKMSLKGSLNDHPHMVKLETLTPGGHSLIVQSCYSLDSLLKEMEQLGYFHHMRVSKKTRHLSYARTRSEDLNNPVGPDEVQNLRIILLISKFFVANMNDEEIGDFLGRFQPLRVLSLLHVGKLPNSTGSLKQPCYINLSESSEHRLSETVCTLHNLRIPILRWCRNLVELPTDLMNLTNLYHLDIKGTRLQQMTPQMGKLSKLQTLTDFFVGKQNGSSINEIGELKCLEGKLRTWMLQNVVGAQDASGDNLEGMRDLRKLDLRWSNDLYGSLDERVLHQLKPDMNWILRLSERHCSFLPPLAQLAYLKRLLIEAFDKVESVGCEFYGNCTSTSIAFKSLESLTFERMPQWCEWIPNVAESEEKASPRLQVLCISEGPKLKKTLPSHLPSLKELTITKCSQFVLSLPRPTTINKMSLKGSLNDHPHMVKLETLTPGGHSLIVQSCYSLDSLLKEMEQLGYFHHMRVTER</sequence>
<feature type="domain" description="WH2" evidence="1">
    <location>
        <begin position="842"/>
        <end position="858"/>
    </location>
</feature>
<dbReference type="PANTHER" id="PTHR47186">
    <property type="entry name" value="LEUCINE-RICH REPEAT-CONTAINING PROTEIN 57"/>
    <property type="match status" value="1"/>
</dbReference>
<evidence type="ECO:0000259" key="1">
    <source>
        <dbReference type="SMART" id="SM00246"/>
    </source>
</evidence>
<protein>
    <recommendedName>
        <fullName evidence="1">WH2 domain-containing protein</fullName>
    </recommendedName>
</protein>
<feature type="domain" description="WH2" evidence="1">
    <location>
        <begin position="2075"/>
        <end position="2091"/>
    </location>
</feature>
<dbReference type="SMART" id="SM00246">
    <property type="entry name" value="WH2"/>
    <property type="match status" value="8"/>
</dbReference>
<dbReference type="InterPro" id="IPR056789">
    <property type="entry name" value="LRR_R13L1-DRL21"/>
</dbReference>
<reference evidence="2" key="1">
    <citation type="journal article" date="2020" name="bioRxiv">
        <title>Hybrid origin of Populus tomentosa Carr. identified through genome sequencing and phylogenomic analysis.</title>
        <authorList>
            <person name="An X."/>
            <person name="Gao K."/>
            <person name="Chen Z."/>
            <person name="Li J."/>
            <person name="Yang X."/>
            <person name="Yang X."/>
            <person name="Zhou J."/>
            <person name="Guo T."/>
            <person name="Zhao T."/>
            <person name="Huang S."/>
            <person name="Miao D."/>
            <person name="Khan W.U."/>
            <person name="Rao P."/>
            <person name="Ye M."/>
            <person name="Lei B."/>
            <person name="Liao W."/>
            <person name="Wang J."/>
            <person name="Ji L."/>
            <person name="Li Y."/>
            <person name="Guo B."/>
            <person name="Mustafa N.S."/>
            <person name="Li S."/>
            <person name="Yun Q."/>
            <person name="Keller S.R."/>
            <person name="Mao J."/>
            <person name="Zhang R."/>
            <person name="Strauss S.H."/>
        </authorList>
    </citation>
    <scope>NUCLEOTIDE SEQUENCE</scope>
    <source>
        <strain evidence="2">GM15</strain>
        <tissue evidence="2">Leaf</tissue>
    </source>
</reference>
<accession>A0A8X8BZ78</accession>
<feature type="domain" description="WH2" evidence="1">
    <location>
        <begin position="2897"/>
        <end position="2913"/>
    </location>
</feature>
<organism evidence="2 3">
    <name type="scientific">Populus tomentosa</name>
    <name type="common">Chinese white poplar</name>
    <dbReference type="NCBI Taxonomy" id="118781"/>
    <lineage>
        <taxon>Eukaryota</taxon>
        <taxon>Viridiplantae</taxon>
        <taxon>Streptophyta</taxon>
        <taxon>Embryophyta</taxon>
        <taxon>Tracheophyta</taxon>
        <taxon>Spermatophyta</taxon>
        <taxon>Magnoliopsida</taxon>
        <taxon>eudicotyledons</taxon>
        <taxon>Gunneridae</taxon>
        <taxon>Pentapetalae</taxon>
        <taxon>rosids</taxon>
        <taxon>fabids</taxon>
        <taxon>Malpighiales</taxon>
        <taxon>Salicaceae</taxon>
        <taxon>Saliceae</taxon>
        <taxon>Populus</taxon>
    </lineage>
</organism>
<feature type="domain" description="WH2" evidence="1">
    <location>
        <begin position="1664"/>
        <end position="1680"/>
    </location>
</feature>
<evidence type="ECO:0000313" key="3">
    <source>
        <dbReference type="Proteomes" id="UP000886885"/>
    </source>
</evidence>
<comment type="caution">
    <text evidence="2">The sequence shown here is derived from an EMBL/GenBank/DDBJ whole genome shotgun (WGS) entry which is preliminary data.</text>
</comment>
<keyword evidence="3" id="KW-1185">Reference proteome</keyword>
<dbReference type="PANTHER" id="PTHR47186:SF18">
    <property type="entry name" value="RX N-TERMINAL DOMAIN-CONTAINING PROTEIN"/>
    <property type="match status" value="1"/>
</dbReference>
<name>A0A8X8BZ78_POPTO</name>